<dbReference type="Proteomes" id="UP000186878">
    <property type="component" value="Unassembled WGS sequence"/>
</dbReference>
<evidence type="ECO:0000313" key="7">
    <source>
        <dbReference type="Proteomes" id="UP000186878"/>
    </source>
</evidence>
<dbReference type="CDD" id="cd00092">
    <property type="entry name" value="HTH_CRP"/>
    <property type="match status" value="1"/>
</dbReference>
<accession>A0A1Q8SRG9</accession>
<dbReference type="InterPro" id="IPR036388">
    <property type="entry name" value="WH-like_DNA-bd_sf"/>
</dbReference>
<dbReference type="PANTHER" id="PTHR24567:SF68">
    <property type="entry name" value="DNA-BINDING TRANSCRIPTIONAL DUAL REGULATOR CRP"/>
    <property type="match status" value="1"/>
</dbReference>
<dbReference type="EMBL" id="MSDO01000017">
    <property type="protein sequence ID" value="OLO04026.1"/>
    <property type="molecule type" value="Genomic_DNA"/>
</dbReference>
<dbReference type="Gene3D" id="1.10.10.10">
    <property type="entry name" value="Winged helix-like DNA-binding domain superfamily/Winged helix DNA-binding domain"/>
    <property type="match status" value="1"/>
</dbReference>
<dbReference type="PROSITE" id="PS50042">
    <property type="entry name" value="CNMP_BINDING_3"/>
    <property type="match status" value="1"/>
</dbReference>
<evidence type="ECO:0008006" key="8">
    <source>
        <dbReference type="Google" id="ProtNLM"/>
    </source>
</evidence>
<dbReference type="Pfam" id="PF00027">
    <property type="entry name" value="cNMP_binding"/>
    <property type="match status" value="1"/>
</dbReference>
<dbReference type="SUPFAM" id="SSF51206">
    <property type="entry name" value="cAMP-binding domain-like"/>
    <property type="match status" value="1"/>
</dbReference>
<dbReference type="RefSeq" id="WP_075570434.1">
    <property type="nucleotide sequence ID" value="NZ_MSDO01000017.1"/>
</dbReference>
<dbReference type="Pfam" id="PF13545">
    <property type="entry name" value="HTH_Crp_2"/>
    <property type="match status" value="1"/>
</dbReference>
<dbReference type="PANTHER" id="PTHR24567">
    <property type="entry name" value="CRP FAMILY TRANSCRIPTIONAL REGULATORY PROTEIN"/>
    <property type="match status" value="1"/>
</dbReference>
<dbReference type="GO" id="GO:0005829">
    <property type="term" value="C:cytosol"/>
    <property type="evidence" value="ECO:0007669"/>
    <property type="project" value="TreeGrafter"/>
</dbReference>
<feature type="domain" description="HTH crp-type" evidence="5">
    <location>
        <begin position="148"/>
        <end position="222"/>
    </location>
</feature>
<evidence type="ECO:0000256" key="3">
    <source>
        <dbReference type="ARBA" id="ARBA00023163"/>
    </source>
</evidence>
<evidence type="ECO:0000313" key="6">
    <source>
        <dbReference type="EMBL" id="OLO04026.1"/>
    </source>
</evidence>
<dbReference type="SMART" id="SM00419">
    <property type="entry name" value="HTH_CRP"/>
    <property type="match status" value="1"/>
</dbReference>
<evidence type="ECO:0000256" key="2">
    <source>
        <dbReference type="ARBA" id="ARBA00023125"/>
    </source>
</evidence>
<reference evidence="6 7" key="1">
    <citation type="submission" date="2016-12" db="EMBL/GenBank/DDBJ databases">
        <title>Draft genome sequences of strains Salinicola socius SMB35, Salinicola sp. MH3R3-1 and Chromohalobacter sp. SMB17 from the Verkhnekamsk potash mining region of Russia.</title>
        <authorList>
            <person name="Mavrodi D.V."/>
            <person name="Olsson B.E."/>
            <person name="Korsakova E.S."/>
            <person name="Pyankova A."/>
            <person name="Mavrodi O.V."/>
            <person name="Plotnikova E.G."/>
        </authorList>
    </citation>
    <scope>NUCLEOTIDE SEQUENCE [LARGE SCALE GENOMIC DNA]</scope>
    <source>
        <strain evidence="6 7">SMB35</strain>
    </source>
</reference>
<keyword evidence="7" id="KW-1185">Reference proteome</keyword>
<dbReference type="PROSITE" id="PS51063">
    <property type="entry name" value="HTH_CRP_2"/>
    <property type="match status" value="1"/>
</dbReference>
<dbReference type="GO" id="GO:0003677">
    <property type="term" value="F:DNA binding"/>
    <property type="evidence" value="ECO:0007669"/>
    <property type="project" value="UniProtKB-KW"/>
</dbReference>
<gene>
    <name evidence="6" type="ORF">BTW07_12165</name>
</gene>
<keyword evidence="3" id="KW-0804">Transcription</keyword>
<comment type="caution">
    <text evidence="6">The sequence shown here is derived from an EMBL/GenBank/DDBJ whole genome shotgun (WGS) entry which is preliminary data.</text>
</comment>
<dbReference type="InterPro" id="IPR018490">
    <property type="entry name" value="cNMP-bd_dom_sf"/>
</dbReference>
<dbReference type="InterPro" id="IPR036390">
    <property type="entry name" value="WH_DNA-bd_sf"/>
</dbReference>
<dbReference type="STRING" id="404433.BTW07_12165"/>
<dbReference type="AlphaFoldDB" id="A0A1Q8SRG9"/>
<evidence type="ECO:0000259" key="4">
    <source>
        <dbReference type="PROSITE" id="PS50042"/>
    </source>
</evidence>
<organism evidence="6 7">
    <name type="scientific">Salinicola socius</name>
    <dbReference type="NCBI Taxonomy" id="404433"/>
    <lineage>
        <taxon>Bacteria</taxon>
        <taxon>Pseudomonadati</taxon>
        <taxon>Pseudomonadota</taxon>
        <taxon>Gammaproteobacteria</taxon>
        <taxon>Oceanospirillales</taxon>
        <taxon>Halomonadaceae</taxon>
        <taxon>Salinicola</taxon>
    </lineage>
</organism>
<keyword evidence="1" id="KW-0805">Transcription regulation</keyword>
<proteinExistence type="predicted"/>
<dbReference type="CDD" id="cd00038">
    <property type="entry name" value="CAP_ED"/>
    <property type="match status" value="1"/>
</dbReference>
<dbReference type="OrthoDB" id="9126850at2"/>
<dbReference type="InterPro" id="IPR050397">
    <property type="entry name" value="Env_Response_Regulators"/>
</dbReference>
<feature type="domain" description="Cyclic nucleotide-binding" evidence="4">
    <location>
        <begin position="26"/>
        <end position="99"/>
    </location>
</feature>
<name>A0A1Q8SRG9_9GAMM</name>
<dbReference type="SUPFAM" id="SSF46785">
    <property type="entry name" value="Winged helix' DNA-binding domain"/>
    <property type="match status" value="1"/>
</dbReference>
<dbReference type="InterPro" id="IPR012318">
    <property type="entry name" value="HTH_CRP"/>
</dbReference>
<dbReference type="PRINTS" id="PR00034">
    <property type="entry name" value="HTHCRP"/>
</dbReference>
<dbReference type="InterPro" id="IPR014710">
    <property type="entry name" value="RmlC-like_jellyroll"/>
</dbReference>
<evidence type="ECO:0000256" key="1">
    <source>
        <dbReference type="ARBA" id="ARBA00023015"/>
    </source>
</evidence>
<dbReference type="InterPro" id="IPR000595">
    <property type="entry name" value="cNMP-bd_dom"/>
</dbReference>
<evidence type="ECO:0000259" key="5">
    <source>
        <dbReference type="PROSITE" id="PS51063"/>
    </source>
</evidence>
<sequence length="242" mass="27311">MGQQEGCIAHHFSHYAKLSDNDRRQLDALEGPATDVIKGQVLWHEGDMARDFYILRKGWAYASRYLESGTRHILEIYLPGDVIGLSDFAFKQRPSSVAMLEDGAIVPVATRQLLNLFRESSSLMSVCFAACSYQQAVLSERLVHLSRRSARQRVAYLLFEIACRLRRNRHTPGECFRLPLSQQQLADALGLSPVHVSRTLTAFRQEGLLKLSRGWVHMLDMQALANEGSIVGCLHHHVELTV</sequence>
<protein>
    <recommendedName>
        <fullName evidence="8">Crp/Fnr family transcriptional regulator</fullName>
    </recommendedName>
</protein>
<dbReference type="SMART" id="SM00100">
    <property type="entry name" value="cNMP"/>
    <property type="match status" value="1"/>
</dbReference>
<dbReference type="Gene3D" id="2.60.120.10">
    <property type="entry name" value="Jelly Rolls"/>
    <property type="match status" value="1"/>
</dbReference>
<dbReference type="GO" id="GO:0003700">
    <property type="term" value="F:DNA-binding transcription factor activity"/>
    <property type="evidence" value="ECO:0007669"/>
    <property type="project" value="TreeGrafter"/>
</dbReference>
<keyword evidence="2" id="KW-0238">DNA-binding</keyword>